<comment type="caution">
    <text evidence="2">The sequence shown here is derived from an EMBL/GenBank/DDBJ whole genome shotgun (WGS) entry which is preliminary data.</text>
</comment>
<dbReference type="SUPFAM" id="SSF49777">
    <property type="entry name" value="PEBP-like"/>
    <property type="match status" value="1"/>
</dbReference>
<sequence>MKKANLILVLSLVFSVTLFGQKTFTLTSNDLGGEITKKQEFSGFGCSGGNQSPQLFWKNAPEGTKSFAITMYDPDAPTGSGFWHWIVFDIPSNVNELVANAGNIKLNLAPKEAIQSITDYGIKGFGGACPPEGHGFHQYILTVYALKTDKLGVTENTNPAIVGFNLWNQTLAKASIVAYYKR</sequence>
<feature type="chain" id="PRO_5046747081" evidence="1">
    <location>
        <begin position="21"/>
        <end position="182"/>
    </location>
</feature>
<accession>A0ABU4RF66</accession>
<dbReference type="InterPro" id="IPR005247">
    <property type="entry name" value="YbhB_YbcL/LppC-like"/>
</dbReference>
<dbReference type="NCBIfam" id="TIGR00481">
    <property type="entry name" value="YbhB/YbcL family Raf kinase inhibitor-like protein"/>
    <property type="match status" value="1"/>
</dbReference>
<evidence type="ECO:0000313" key="2">
    <source>
        <dbReference type="EMBL" id="MDX6191249.1"/>
    </source>
</evidence>
<dbReference type="Proteomes" id="UP001273350">
    <property type="component" value="Unassembled WGS sequence"/>
</dbReference>
<dbReference type="Pfam" id="PF01161">
    <property type="entry name" value="PBP"/>
    <property type="match status" value="1"/>
</dbReference>
<feature type="signal peptide" evidence="1">
    <location>
        <begin position="1"/>
        <end position="20"/>
    </location>
</feature>
<organism evidence="2 3">
    <name type="scientific">Flavobacterium cupriresistens</name>
    <dbReference type="NCBI Taxonomy" id="2893885"/>
    <lineage>
        <taxon>Bacteria</taxon>
        <taxon>Pseudomonadati</taxon>
        <taxon>Bacteroidota</taxon>
        <taxon>Flavobacteriia</taxon>
        <taxon>Flavobacteriales</taxon>
        <taxon>Flavobacteriaceae</taxon>
        <taxon>Flavobacterium</taxon>
    </lineage>
</organism>
<protein>
    <submittedName>
        <fullName evidence="2">YbhB/YbcL family Raf kinase inhibitor-like protein</fullName>
    </submittedName>
</protein>
<gene>
    <name evidence="2" type="ORF">SGQ83_17985</name>
</gene>
<proteinExistence type="predicted"/>
<name>A0ABU4RF66_9FLAO</name>
<dbReference type="EMBL" id="JAWXVI010000009">
    <property type="protein sequence ID" value="MDX6191249.1"/>
    <property type="molecule type" value="Genomic_DNA"/>
</dbReference>
<dbReference type="InterPro" id="IPR036610">
    <property type="entry name" value="PEBP-like_sf"/>
</dbReference>
<evidence type="ECO:0000313" key="3">
    <source>
        <dbReference type="Proteomes" id="UP001273350"/>
    </source>
</evidence>
<dbReference type="PANTHER" id="PTHR30289">
    <property type="entry name" value="UNCHARACTERIZED PROTEIN YBCL-RELATED"/>
    <property type="match status" value="1"/>
</dbReference>
<reference evidence="2 3" key="1">
    <citation type="submission" date="2023-11" db="EMBL/GenBank/DDBJ databases">
        <title>Unpublished Manusciprt.</title>
        <authorList>
            <person name="Saticioglu I.B."/>
            <person name="Ay H."/>
            <person name="Ajmi N."/>
            <person name="Altun S."/>
            <person name="Duman M."/>
        </authorList>
    </citation>
    <scope>NUCLEOTIDE SEQUENCE [LARGE SCALE GENOMIC DNA]</scope>
    <source>
        <strain evidence="2 3">Fl-318</strain>
    </source>
</reference>
<keyword evidence="1" id="KW-0732">Signal</keyword>
<dbReference type="CDD" id="cd00865">
    <property type="entry name" value="PEBP_bact_arch"/>
    <property type="match status" value="1"/>
</dbReference>
<dbReference type="InterPro" id="IPR008914">
    <property type="entry name" value="PEBP"/>
</dbReference>
<keyword evidence="3" id="KW-1185">Reference proteome</keyword>
<dbReference type="PANTHER" id="PTHR30289:SF1">
    <property type="entry name" value="PEBP (PHOSPHATIDYLETHANOLAMINE-BINDING PROTEIN) FAMILY PROTEIN"/>
    <property type="match status" value="1"/>
</dbReference>
<evidence type="ECO:0000256" key="1">
    <source>
        <dbReference type="SAM" id="SignalP"/>
    </source>
</evidence>
<dbReference type="GO" id="GO:0004860">
    <property type="term" value="F:protein kinase inhibitor activity"/>
    <property type="evidence" value="ECO:0007669"/>
    <property type="project" value="UniProtKB-KW"/>
</dbReference>
<dbReference type="RefSeq" id="WP_230002872.1">
    <property type="nucleotide sequence ID" value="NZ_CP087134.1"/>
</dbReference>
<dbReference type="Gene3D" id="3.90.280.10">
    <property type="entry name" value="PEBP-like"/>
    <property type="match status" value="1"/>
</dbReference>
<keyword evidence="2" id="KW-0649">Protein kinase inhibitor</keyword>